<keyword evidence="8" id="KW-0175">Coiled coil</keyword>
<dbReference type="Gene3D" id="1.20.5.1930">
    <property type="match status" value="1"/>
</dbReference>
<dbReference type="KEGG" id="spir:CWM47_11015"/>
<dbReference type="InterPro" id="IPR011712">
    <property type="entry name" value="Sig_transdc_His_kin_sub3_dim/P"/>
</dbReference>
<dbReference type="AlphaFoldDB" id="A0A2K8YXI3"/>
<evidence type="ECO:0000256" key="7">
    <source>
        <dbReference type="ARBA" id="ARBA00023136"/>
    </source>
</evidence>
<organism evidence="13 14">
    <name type="scientific">Spirosoma pollinicola</name>
    <dbReference type="NCBI Taxonomy" id="2057025"/>
    <lineage>
        <taxon>Bacteria</taxon>
        <taxon>Pseudomonadati</taxon>
        <taxon>Bacteroidota</taxon>
        <taxon>Cytophagia</taxon>
        <taxon>Cytophagales</taxon>
        <taxon>Cytophagaceae</taxon>
        <taxon>Spirosoma</taxon>
    </lineage>
</organism>
<feature type="transmembrane region" description="Helical" evidence="9">
    <location>
        <begin position="185"/>
        <end position="207"/>
    </location>
</feature>
<evidence type="ECO:0000256" key="8">
    <source>
        <dbReference type="SAM" id="Coils"/>
    </source>
</evidence>
<evidence type="ECO:0000256" key="4">
    <source>
        <dbReference type="ARBA" id="ARBA00022777"/>
    </source>
</evidence>
<keyword evidence="6" id="KW-0902">Two-component regulatory system</keyword>
<dbReference type="Pfam" id="PF07730">
    <property type="entry name" value="HisKA_3"/>
    <property type="match status" value="1"/>
</dbReference>
<evidence type="ECO:0000259" key="10">
    <source>
        <dbReference type="Pfam" id="PF02518"/>
    </source>
</evidence>
<evidence type="ECO:0000313" key="13">
    <source>
        <dbReference type="EMBL" id="AUD02309.1"/>
    </source>
</evidence>
<evidence type="ECO:0000256" key="5">
    <source>
        <dbReference type="ARBA" id="ARBA00022989"/>
    </source>
</evidence>
<dbReference type="PANTHER" id="PTHR24421">
    <property type="entry name" value="NITRATE/NITRITE SENSOR PROTEIN NARX-RELATED"/>
    <property type="match status" value="1"/>
</dbReference>
<dbReference type="SUPFAM" id="SSF55874">
    <property type="entry name" value="ATPase domain of HSP90 chaperone/DNA topoisomerase II/histidine kinase"/>
    <property type="match status" value="1"/>
</dbReference>
<feature type="domain" description="NarX-like N-terminal" evidence="12">
    <location>
        <begin position="43"/>
        <end position="138"/>
    </location>
</feature>
<evidence type="ECO:0000256" key="2">
    <source>
        <dbReference type="ARBA" id="ARBA00022679"/>
    </source>
</evidence>
<feature type="domain" description="Signal transduction histidine kinase subgroup 3 dimerisation and phosphoacceptor" evidence="11">
    <location>
        <begin position="288"/>
        <end position="354"/>
    </location>
</feature>
<keyword evidence="7 9" id="KW-0472">Membrane</keyword>
<sequence>MPQLDQQVANRLTRFYMIALTVIAVLSLSGLLFIKKTISTHYDDSRVVNVAGRQRMLSQRLTKLAMLRIEGLATADTVSFDSLLHSWSQSHIQLRNGMLRMEKAYSVRKSDQLDRMFTSIEPIFQSIYKSFGRINNPATTLDEKRAALQIILRDEFSFLQQMNDIVFQFDTESFDQVKRLERIEWLLTIATLLTLLIEGLFVFRPVVNHTRHVIRRLARSEKALQLANSHMEIANRELEATNLNLAASNQKLVDTQKELVRTTEEKYQLQLAEDTVRSAALLEGQEEERRRFARELHDGIGQMLTGLKLHAEKLKSTTFADEKQRQRFAELCDLIGDTIQTTRQVSYNLMPSTLSDFGLSPTLQLLAEQTTRASGISIVFIGPANAKRLSPAMEIGLYRIAQEALHNSLKYAEAQTIKITLQQNALKLLLTIEDDGRGFVIKASPTDKKPLPIINGLENMRTRTRLLSGDFTITSKPRKGTRVRVSINLSDNLH</sequence>
<protein>
    <submittedName>
        <fullName evidence="13">Histidine kinase</fullName>
    </submittedName>
</protein>
<feature type="domain" description="Histidine kinase/HSP90-like ATPase" evidence="10">
    <location>
        <begin position="394"/>
        <end position="489"/>
    </location>
</feature>
<dbReference type="InterPro" id="IPR036890">
    <property type="entry name" value="HATPase_C_sf"/>
</dbReference>
<dbReference type="PANTHER" id="PTHR24421:SF55">
    <property type="entry name" value="SENSOR HISTIDINE KINASE YDFH"/>
    <property type="match status" value="1"/>
</dbReference>
<keyword evidence="4 13" id="KW-0418">Kinase</keyword>
<keyword evidence="3 9" id="KW-0812">Transmembrane</keyword>
<comment type="subcellular location">
    <subcellularLocation>
        <location evidence="1">Membrane</location>
        <topology evidence="1">Multi-pass membrane protein</topology>
    </subcellularLocation>
</comment>
<dbReference type="Pfam" id="PF13675">
    <property type="entry name" value="PilJ"/>
    <property type="match status" value="1"/>
</dbReference>
<evidence type="ECO:0000259" key="11">
    <source>
        <dbReference type="Pfam" id="PF07730"/>
    </source>
</evidence>
<keyword evidence="14" id="KW-1185">Reference proteome</keyword>
<gene>
    <name evidence="13" type="ORF">CWM47_11015</name>
</gene>
<keyword evidence="5 9" id="KW-1133">Transmembrane helix</keyword>
<evidence type="ECO:0000256" key="6">
    <source>
        <dbReference type="ARBA" id="ARBA00023012"/>
    </source>
</evidence>
<evidence type="ECO:0000256" key="3">
    <source>
        <dbReference type="ARBA" id="ARBA00022692"/>
    </source>
</evidence>
<evidence type="ECO:0000259" key="12">
    <source>
        <dbReference type="Pfam" id="PF13675"/>
    </source>
</evidence>
<reference evidence="13 14" key="1">
    <citation type="submission" date="2017-11" db="EMBL/GenBank/DDBJ databases">
        <title>Taxonomic description and genome sequences of Spirosoma HA7 sp. nov., isolated from pollen microhabitat of Corylus avellana.</title>
        <authorList>
            <person name="Ambika Manirajan B."/>
            <person name="Suarez C."/>
            <person name="Ratering S."/>
            <person name="Geissler-Plaum R."/>
            <person name="Cardinale M."/>
            <person name="Sylvia S."/>
        </authorList>
    </citation>
    <scope>NUCLEOTIDE SEQUENCE [LARGE SCALE GENOMIC DNA]</scope>
    <source>
        <strain evidence="13 14">HA7</strain>
    </source>
</reference>
<feature type="coiled-coil region" evidence="8">
    <location>
        <begin position="217"/>
        <end position="265"/>
    </location>
</feature>
<dbReference type="GO" id="GO:0046983">
    <property type="term" value="F:protein dimerization activity"/>
    <property type="evidence" value="ECO:0007669"/>
    <property type="project" value="InterPro"/>
</dbReference>
<dbReference type="InterPro" id="IPR003594">
    <property type="entry name" value="HATPase_dom"/>
</dbReference>
<dbReference type="RefSeq" id="WP_100988027.1">
    <property type="nucleotide sequence ID" value="NZ_CP025096.1"/>
</dbReference>
<feature type="transmembrane region" description="Helical" evidence="9">
    <location>
        <begin position="15"/>
        <end position="34"/>
    </location>
</feature>
<accession>A0A2K8YXI3</accession>
<dbReference type="Pfam" id="PF02518">
    <property type="entry name" value="HATPase_c"/>
    <property type="match status" value="1"/>
</dbReference>
<proteinExistence type="predicted"/>
<dbReference type="GO" id="GO:0000155">
    <property type="term" value="F:phosphorelay sensor kinase activity"/>
    <property type="evidence" value="ECO:0007669"/>
    <property type="project" value="InterPro"/>
</dbReference>
<dbReference type="EMBL" id="CP025096">
    <property type="protein sequence ID" value="AUD02309.1"/>
    <property type="molecule type" value="Genomic_DNA"/>
</dbReference>
<evidence type="ECO:0000313" key="14">
    <source>
        <dbReference type="Proteomes" id="UP000232883"/>
    </source>
</evidence>
<name>A0A2K8YXI3_9BACT</name>
<dbReference type="Proteomes" id="UP000232883">
    <property type="component" value="Chromosome"/>
</dbReference>
<dbReference type="OrthoDB" id="9760839at2"/>
<dbReference type="InterPro" id="IPR050482">
    <property type="entry name" value="Sensor_HK_TwoCompSys"/>
</dbReference>
<evidence type="ECO:0000256" key="1">
    <source>
        <dbReference type="ARBA" id="ARBA00004141"/>
    </source>
</evidence>
<keyword evidence="2" id="KW-0808">Transferase</keyword>
<dbReference type="InterPro" id="IPR029095">
    <property type="entry name" value="NarX-like_N"/>
</dbReference>
<evidence type="ECO:0000256" key="9">
    <source>
        <dbReference type="SAM" id="Phobius"/>
    </source>
</evidence>
<dbReference type="Gene3D" id="3.30.565.10">
    <property type="entry name" value="Histidine kinase-like ATPase, C-terminal domain"/>
    <property type="match status" value="1"/>
</dbReference>
<dbReference type="GO" id="GO:0016020">
    <property type="term" value="C:membrane"/>
    <property type="evidence" value="ECO:0007669"/>
    <property type="project" value="UniProtKB-SubCell"/>
</dbReference>
<dbReference type="CDD" id="cd16917">
    <property type="entry name" value="HATPase_UhpB-NarQ-NarX-like"/>
    <property type="match status" value="1"/>
</dbReference>